<dbReference type="PRINTS" id="PR00344">
    <property type="entry name" value="BCTRLSENSOR"/>
</dbReference>
<protein>
    <recommendedName>
        <fullName evidence="3">histidine kinase</fullName>
        <ecNumber evidence="3">2.7.13.3</ecNumber>
    </recommendedName>
</protein>
<evidence type="ECO:0000256" key="7">
    <source>
        <dbReference type="ARBA" id="ARBA00023012"/>
    </source>
</evidence>
<evidence type="ECO:0000256" key="2">
    <source>
        <dbReference type="ARBA" id="ARBA00004370"/>
    </source>
</evidence>
<dbReference type="EMBL" id="JBHFNT010000017">
    <property type="protein sequence ID" value="MFB2833208.1"/>
    <property type="molecule type" value="Genomic_DNA"/>
</dbReference>
<dbReference type="InterPro" id="IPR005467">
    <property type="entry name" value="His_kinase_dom"/>
</dbReference>
<comment type="subcellular location">
    <subcellularLocation>
        <location evidence="2">Membrane</location>
    </subcellularLocation>
</comment>
<dbReference type="InterPro" id="IPR003660">
    <property type="entry name" value="HAMP_dom"/>
</dbReference>
<evidence type="ECO:0000256" key="9">
    <source>
        <dbReference type="SAM" id="Phobius"/>
    </source>
</evidence>
<proteinExistence type="predicted"/>
<name>A0ABV4WEX4_9CYAN</name>
<comment type="catalytic activity">
    <reaction evidence="1">
        <text>ATP + protein L-histidine = ADP + protein N-phospho-L-histidine.</text>
        <dbReference type="EC" id="2.7.13.3"/>
    </reaction>
</comment>
<accession>A0ABV4WEX4</accession>
<evidence type="ECO:0000256" key="3">
    <source>
        <dbReference type="ARBA" id="ARBA00012438"/>
    </source>
</evidence>
<feature type="domain" description="Histidine kinase" evidence="10">
    <location>
        <begin position="343"/>
        <end position="593"/>
    </location>
</feature>
<dbReference type="SUPFAM" id="SSF55874">
    <property type="entry name" value="ATPase domain of HSP90 chaperone/DNA topoisomerase II/histidine kinase"/>
    <property type="match status" value="1"/>
</dbReference>
<dbReference type="CDD" id="cd00082">
    <property type="entry name" value="HisKA"/>
    <property type="match status" value="1"/>
</dbReference>
<feature type="transmembrane region" description="Helical" evidence="9">
    <location>
        <begin position="211"/>
        <end position="230"/>
    </location>
</feature>
<comment type="caution">
    <text evidence="12">The sequence shown here is derived from an EMBL/GenBank/DDBJ whole genome shotgun (WGS) entry which is preliminary data.</text>
</comment>
<feature type="transmembrane region" description="Helical" evidence="9">
    <location>
        <begin position="18"/>
        <end position="38"/>
    </location>
</feature>
<dbReference type="SUPFAM" id="SSF158472">
    <property type="entry name" value="HAMP domain-like"/>
    <property type="match status" value="1"/>
</dbReference>
<dbReference type="InterPro" id="IPR036890">
    <property type="entry name" value="HATPase_C_sf"/>
</dbReference>
<evidence type="ECO:0000313" key="13">
    <source>
        <dbReference type="Proteomes" id="UP001576780"/>
    </source>
</evidence>
<evidence type="ECO:0000256" key="6">
    <source>
        <dbReference type="ARBA" id="ARBA00022777"/>
    </source>
</evidence>
<keyword evidence="13" id="KW-1185">Reference proteome</keyword>
<evidence type="ECO:0000259" key="10">
    <source>
        <dbReference type="PROSITE" id="PS50109"/>
    </source>
</evidence>
<gene>
    <name evidence="12" type="ORF">ACE1CA_01600</name>
</gene>
<dbReference type="PANTHER" id="PTHR43065:SF50">
    <property type="entry name" value="HISTIDINE KINASE"/>
    <property type="match status" value="1"/>
</dbReference>
<dbReference type="PROSITE" id="PS50885">
    <property type="entry name" value="HAMP"/>
    <property type="match status" value="1"/>
</dbReference>
<dbReference type="EC" id="2.7.13.3" evidence="3"/>
<keyword evidence="5" id="KW-0808">Transferase</keyword>
<dbReference type="SMART" id="SM00387">
    <property type="entry name" value="HATPase_c"/>
    <property type="match status" value="1"/>
</dbReference>
<keyword evidence="9" id="KW-1133">Transmembrane helix</keyword>
<evidence type="ECO:0000259" key="11">
    <source>
        <dbReference type="PROSITE" id="PS50885"/>
    </source>
</evidence>
<keyword evidence="7" id="KW-0902">Two-component regulatory system</keyword>
<dbReference type="SUPFAM" id="SSF47384">
    <property type="entry name" value="Homodimeric domain of signal transducing histidine kinase"/>
    <property type="match status" value="1"/>
</dbReference>
<sequence length="599" mass="68255">MQQFTARPIHFISLRIKLLLGFTVVYSVISVATYGWFYRYSTDKAMQRIQQDLVETLMGAVKGIDVEEFQTLAQVKVPEGQILPLGNPLYQKHQEWLNLVHQIEPRANPYTFVVGSKPYEVLFIGDYLRITHPDSSTSFRESYIAVPAKTRLYQGLTRLTITLTPYRDKWGYWVSAYGPIKTVQGKVVGGIGVDFRADHVIEVERGIQRNLTIAFTITYLSLFILVYLISDILTNPIAKLAKVTEQIGAGKYHQTLSDLRGRKIPDEISTLAAMFEQMVDKVRQREEMLQEYSQSLEEKVEQRTEELQSKNSQLKQTLLHLQQTQTQLVHSEKMSSLGQLVAGIAHEINNPANFIHGNLTHLQNYVQDLLLLIQLYQQYYPDSVPEIQAEAQRVDLEFMQADLPKMLSSIRSGTERIRQIVLSLRNFSRMDEAEFKSVNIHEGIDSTLLILHHRLVGRAERPEIKVVKDYGDLPLVECYPGQLNQVFMNILTNAIDAVEESTPTNHKQITIRTSVIDRQWVQIAIADNGVGIPPEIQPYIFNPFFTTKPIGKGTGMGMSISYQIVTKKHGGKLEFFSTLGKGSEFLIQIPIRQEVSKDK</sequence>
<evidence type="ECO:0000256" key="8">
    <source>
        <dbReference type="SAM" id="Coils"/>
    </source>
</evidence>
<evidence type="ECO:0000313" key="12">
    <source>
        <dbReference type="EMBL" id="MFB2833208.1"/>
    </source>
</evidence>
<feature type="coiled-coil region" evidence="8">
    <location>
        <begin position="282"/>
        <end position="324"/>
    </location>
</feature>
<dbReference type="CDD" id="cd06225">
    <property type="entry name" value="HAMP"/>
    <property type="match status" value="1"/>
</dbReference>
<dbReference type="InterPro" id="IPR036097">
    <property type="entry name" value="HisK_dim/P_sf"/>
</dbReference>
<evidence type="ECO:0000256" key="4">
    <source>
        <dbReference type="ARBA" id="ARBA00022553"/>
    </source>
</evidence>
<dbReference type="SMART" id="SM00388">
    <property type="entry name" value="HisKA"/>
    <property type="match status" value="1"/>
</dbReference>
<dbReference type="PROSITE" id="PS50109">
    <property type="entry name" value="HIS_KIN"/>
    <property type="match status" value="1"/>
</dbReference>
<feature type="domain" description="HAMP" evidence="11">
    <location>
        <begin position="231"/>
        <end position="287"/>
    </location>
</feature>
<evidence type="ECO:0000256" key="1">
    <source>
        <dbReference type="ARBA" id="ARBA00000085"/>
    </source>
</evidence>
<dbReference type="InterPro" id="IPR003661">
    <property type="entry name" value="HisK_dim/P_dom"/>
</dbReference>
<dbReference type="Gene3D" id="1.10.287.130">
    <property type="match status" value="1"/>
</dbReference>
<evidence type="ECO:0000256" key="5">
    <source>
        <dbReference type="ARBA" id="ARBA00022679"/>
    </source>
</evidence>
<dbReference type="Gene3D" id="3.30.565.10">
    <property type="entry name" value="Histidine kinase-like ATPase, C-terminal domain"/>
    <property type="match status" value="1"/>
</dbReference>
<reference evidence="12 13" key="1">
    <citation type="submission" date="2024-09" db="EMBL/GenBank/DDBJ databases">
        <title>Floridaenema gen nov. (Aerosakkonemataceae, Aerosakkonematales ord. nov., Cyanobacteria) from benthic tropical and subtropical fresh waters, with the description of four new species.</title>
        <authorList>
            <person name="Moretto J.A."/>
            <person name="Berthold D.E."/>
            <person name="Lefler F.W."/>
            <person name="Huang I.-S."/>
            <person name="Laughinghouse H. IV."/>
        </authorList>
    </citation>
    <scope>NUCLEOTIDE SEQUENCE [LARGE SCALE GENOMIC DNA]</scope>
    <source>
        <strain evidence="12 13">BLCC-F167</strain>
    </source>
</reference>
<dbReference type="SMART" id="SM00304">
    <property type="entry name" value="HAMP"/>
    <property type="match status" value="1"/>
</dbReference>
<dbReference type="InterPro" id="IPR004358">
    <property type="entry name" value="Sig_transdc_His_kin-like_C"/>
</dbReference>
<keyword evidence="4" id="KW-0597">Phosphoprotein</keyword>
<dbReference type="Proteomes" id="UP001576780">
    <property type="component" value="Unassembled WGS sequence"/>
</dbReference>
<dbReference type="GO" id="GO:0005524">
    <property type="term" value="F:ATP binding"/>
    <property type="evidence" value="ECO:0007669"/>
    <property type="project" value="UniProtKB-KW"/>
</dbReference>
<dbReference type="Gene3D" id="6.10.340.10">
    <property type="match status" value="1"/>
</dbReference>
<organism evidence="12 13">
    <name type="scientific">Floridaenema evergladense BLCC-F167</name>
    <dbReference type="NCBI Taxonomy" id="3153639"/>
    <lineage>
        <taxon>Bacteria</taxon>
        <taxon>Bacillati</taxon>
        <taxon>Cyanobacteriota</taxon>
        <taxon>Cyanophyceae</taxon>
        <taxon>Oscillatoriophycideae</taxon>
        <taxon>Aerosakkonematales</taxon>
        <taxon>Aerosakkonemataceae</taxon>
        <taxon>Floridanema</taxon>
        <taxon>Floridanema evergladense</taxon>
    </lineage>
</organism>
<dbReference type="Pfam" id="PF02518">
    <property type="entry name" value="HATPase_c"/>
    <property type="match status" value="1"/>
</dbReference>
<dbReference type="PANTHER" id="PTHR43065">
    <property type="entry name" value="SENSOR HISTIDINE KINASE"/>
    <property type="match status" value="1"/>
</dbReference>
<keyword evidence="9" id="KW-0472">Membrane</keyword>
<dbReference type="RefSeq" id="WP_413275671.1">
    <property type="nucleotide sequence ID" value="NZ_JBHFNT010000017.1"/>
</dbReference>
<keyword evidence="8" id="KW-0175">Coiled coil</keyword>
<dbReference type="Pfam" id="PF00672">
    <property type="entry name" value="HAMP"/>
    <property type="match status" value="1"/>
</dbReference>
<keyword evidence="12" id="KW-0067">ATP-binding</keyword>
<keyword evidence="12" id="KW-0547">Nucleotide-binding</keyword>
<dbReference type="InterPro" id="IPR003594">
    <property type="entry name" value="HATPase_dom"/>
</dbReference>
<keyword evidence="9" id="KW-0812">Transmembrane</keyword>
<keyword evidence="6" id="KW-0418">Kinase</keyword>